<reference evidence="2 3" key="1">
    <citation type="submission" date="2024-03" db="EMBL/GenBank/DDBJ databases">
        <authorList>
            <person name="Gkanogiannis A."/>
            <person name="Becerra Lopez-Lavalle L."/>
        </authorList>
    </citation>
    <scope>NUCLEOTIDE SEQUENCE [LARGE SCALE GENOMIC DNA]</scope>
</reference>
<evidence type="ECO:0000313" key="2">
    <source>
        <dbReference type="EMBL" id="CAK9309783.1"/>
    </source>
</evidence>
<dbReference type="EMBL" id="OZ021735">
    <property type="protein sequence ID" value="CAK9309783.1"/>
    <property type="molecule type" value="Genomic_DNA"/>
</dbReference>
<feature type="region of interest" description="Disordered" evidence="1">
    <location>
        <begin position="53"/>
        <end position="77"/>
    </location>
</feature>
<gene>
    <name evidence="2" type="ORF">CITCOLO1_LOCUS1379</name>
</gene>
<protein>
    <submittedName>
        <fullName evidence="2">Uncharacterized protein</fullName>
    </submittedName>
</protein>
<keyword evidence="3" id="KW-1185">Reference proteome</keyword>
<feature type="compositionally biased region" description="Basic residues" evidence="1">
    <location>
        <begin position="56"/>
        <end position="67"/>
    </location>
</feature>
<evidence type="ECO:0000256" key="1">
    <source>
        <dbReference type="SAM" id="MobiDB-lite"/>
    </source>
</evidence>
<accession>A0ABP0XNP3</accession>
<proteinExistence type="predicted"/>
<sequence length="77" mass="9094">MRFGPLGTSWASAPNSPDIAGEVRGRDFVGWKTVEEAERRRWRWAAMEGGGEEMRVRKRRKEKKRERKRMEDFGGRK</sequence>
<evidence type="ECO:0000313" key="3">
    <source>
        <dbReference type="Proteomes" id="UP001642487"/>
    </source>
</evidence>
<feature type="region of interest" description="Disordered" evidence="1">
    <location>
        <begin position="1"/>
        <end position="22"/>
    </location>
</feature>
<feature type="compositionally biased region" description="Basic and acidic residues" evidence="1">
    <location>
        <begin position="68"/>
        <end position="77"/>
    </location>
</feature>
<organism evidence="2 3">
    <name type="scientific">Citrullus colocynthis</name>
    <name type="common">colocynth</name>
    <dbReference type="NCBI Taxonomy" id="252529"/>
    <lineage>
        <taxon>Eukaryota</taxon>
        <taxon>Viridiplantae</taxon>
        <taxon>Streptophyta</taxon>
        <taxon>Embryophyta</taxon>
        <taxon>Tracheophyta</taxon>
        <taxon>Spermatophyta</taxon>
        <taxon>Magnoliopsida</taxon>
        <taxon>eudicotyledons</taxon>
        <taxon>Gunneridae</taxon>
        <taxon>Pentapetalae</taxon>
        <taxon>rosids</taxon>
        <taxon>fabids</taxon>
        <taxon>Cucurbitales</taxon>
        <taxon>Cucurbitaceae</taxon>
        <taxon>Benincaseae</taxon>
        <taxon>Citrullus</taxon>
    </lineage>
</organism>
<dbReference type="Proteomes" id="UP001642487">
    <property type="component" value="Chromosome 1"/>
</dbReference>
<name>A0ABP0XNP3_9ROSI</name>